<dbReference type="EMBL" id="MU853233">
    <property type="protein sequence ID" value="KAK4121533.1"/>
    <property type="molecule type" value="Genomic_DNA"/>
</dbReference>
<name>A0AAN6TVN3_9PEZI</name>
<proteinExistence type="predicted"/>
<dbReference type="GeneID" id="87834108"/>
<evidence type="ECO:0000313" key="2">
    <source>
        <dbReference type="Proteomes" id="UP001302602"/>
    </source>
</evidence>
<dbReference type="Proteomes" id="UP001302602">
    <property type="component" value="Unassembled WGS sequence"/>
</dbReference>
<gene>
    <name evidence="1" type="ORF">N657DRAFT_699012</name>
</gene>
<accession>A0AAN6TVN3</accession>
<reference evidence="1" key="2">
    <citation type="submission" date="2023-05" db="EMBL/GenBank/DDBJ databases">
        <authorList>
            <consortium name="Lawrence Berkeley National Laboratory"/>
            <person name="Steindorff A."/>
            <person name="Hensen N."/>
            <person name="Bonometti L."/>
            <person name="Westerberg I."/>
            <person name="Brannstrom I.O."/>
            <person name="Guillou S."/>
            <person name="Cros-Aarteil S."/>
            <person name="Calhoun S."/>
            <person name="Haridas S."/>
            <person name="Kuo A."/>
            <person name="Mondo S."/>
            <person name="Pangilinan J."/>
            <person name="Riley R."/>
            <person name="Labutti K."/>
            <person name="Andreopoulos B."/>
            <person name="Lipzen A."/>
            <person name="Chen C."/>
            <person name="Yanf M."/>
            <person name="Daum C."/>
            <person name="Ng V."/>
            <person name="Clum A."/>
            <person name="Ohm R."/>
            <person name="Martin F."/>
            <person name="Silar P."/>
            <person name="Natvig D."/>
            <person name="Lalanne C."/>
            <person name="Gautier V."/>
            <person name="Ament-Velasquez S.L."/>
            <person name="Kruys A."/>
            <person name="Hutchinson M.I."/>
            <person name="Powell A.J."/>
            <person name="Barry K."/>
            <person name="Miller A.N."/>
            <person name="Grigoriev I.V."/>
            <person name="Debuchy R."/>
            <person name="Gladieux P."/>
            <person name="Thoren M.H."/>
            <person name="Johannesson H."/>
        </authorList>
    </citation>
    <scope>NUCLEOTIDE SEQUENCE</scope>
    <source>
        <strain evidence="1">CBS 731.68</strain>
    </source>
</reference>
<reference evidence="1" key="1">
    <citation type="journal article" date="2023" name="Mol. Phylogenet. Evol.">
        <title>Genome-scale phylogeny and comparative genomics of the fungal order Sordariales.</title>
        <authorList>
            <person name="Hensen N."/>
            <person name="Bonometti L."/>
            <person name="Westerberg I."/>
            <person name="Brannstrom I.O."/>
            <person name="Guillou S."/>
            <person name="Cros-Aarteil S."/>
            <person name="Calhoun S."/>
            <person name="Haridas S."/>
            <person name="Kuo A."/>
            <person name="Mondo S."/>
            <person name="Pangilinan J."/>
            <person name="Riley R."/>
            <person name="LaButti K."/>
            <person name="Andreopoulos B."/>
            <person name="Lipzen A."/>
            <person name="Chen C."/>
            <person name="Yan M."/>
            <person name="Daum C."/>
            <person name="Ng V."/>
            <person name="Clum A."/>
            <person name="Steindorff A."/>
            <person name="Ohm R.A."/>
            <person name="Martin F."/>
            <person name="Silar P."/>
            <person name="Natvig D.O."/>
            <person name="Lalanne C."/>
            <person name="Gautier V."/>
            <person name="Ament-Velasquez S.L."/>
            <person name="Kruys A."/>
            <person name="Hutchinson M.I."/>
            <person name="Powell A.J."/>
            <person name="Barry K."/>
            <person name="Miller A.N."/>
            <person name="Grigoriev I.V."/>
            <person name="Debuchy R."/>
            <person name="Gladieux P."/>
            <person name="Hiltunen Thoren M."/>
            <person name="Johannesson H."/>
        </authorList>
    </citation>
    <scope>NUCLEOTIDE SEQUENCE</scope>
    <source>
        <strain evidence="1">CBS 731.68</strain>
    </source>
</reference>
<keyword evidence="2" id="KW-1185">Reference proteome</keyword>
<sequence length="131" mass="15141">MTSSIIAIHGLDTHSARTFKASEKEGDATSRLVHWLRDEDMLPHYSPFARIHIHDWNAAMISHANGQYLHHHAQEFLRAVSREHLERRRSCPIIFIGSFMAALFCPRHCVSRPGRRGLKRKFWMQPKASSS</sequence>
<protein>
    <submittedName>
        <fullName evidence="1">Uncharacterized protein</fullName>
    </submittedName>
</protein>
<dbReference type="AlphaFoldDB" id="A0AAN6TVN3"/>
<comment type="caution">
    <text evidence="1">The sequence shown here is derived from an EMBL/GenBank/DDBJ whole genome shotgun (WGS) entry which is preliminary data.</text>
</comment>
<evidence type="ECO:0000313" key="1">
    <source>
        <dbReference type="EMBL" id="KAK4121533.1"/>
    </source>
</evidence>
<dbReference type="RefSeq" id="XP_062645304.1">
    <property type="nucleotide sequence ID" value="XM_062797340.1"/>
</dbReference>
<organism evidence="1 2">
    <name type="scientific">Parathielavia appendiculata</name>
    <dbReference type="NCBI Taxonomy" id="2587402"/>
    <lineage>
        <taxon>Eukaryota</taxon>
        <taxon>Fungi</taxon>
        <taxon>Dikarya</taxon>
        <taxon>Ascomycota</taxon>
        <taxon>Pezizomycotina</taxon>
        <taxon>Sordariomycetes</taxon>
        <taxon>Sordariomycetidae</taxon>
        <taxon>Sordariales</taxon>
        <taxon>Chaetomiaceae</taxon>
        <taxon>Parathielavia</taxon>
    </lineage>
</organism>